<feature type="region of interest" description="Disordered" evidence="10">
    <location>
        <begin position="587"/>
        <end position="610"/>
    </location>
</feature>
<dbReference type="InterPro" id="IPR008906">
    <property type="entry name" value="HATC_C_dom"/>
</dbReference>
<dbReference type="EMBL" id="MIGC01003933">
    <property type="protein sequence ID" value="PHJ18733.1"/>
    <property type="molecule type" value="Genomic_DNA"/>
</dbReference>
<dbReference type="SMART" id="SM00614">
    <property type="entry name" value="ZnF_BED"/>
    <property type="match status" value="1"/>
</dbReference>
<dbReference type="SUPFAM" id="SSF140996">
    <property type="entry name" value="Hermes dimerisation domain"/>
    <property type="match status" value="1"/>
</dbReference>
<feature type="region of interest" description="Disordered" evidence="10">
    <location>
        <begin position="1044"/>
        <end position="1196"/>
    </location>
</feature>
<evidence type="ECO:0000256" key="6">
    <source>
        <dbReference type="ARBA" id="ARBA00023125"/>
    </source>
</evidence>
<dbReference type="PANTHER" id="PTHR46481">
    <property type="entry name" value="ZINC FINGER BED DOMAIN-CONTAINING PROTEIN 4"/>
    <property type="match status" value="1"/>
</dbReference>
<feature type="compositionally biased region" description="Gly residues" evidence="10">
    <location>
        <begin position="1138"/>
        <end position="1151"/>
    </location>
</feature>
<protein>
    <recommendedName>
        <fullName evidence="11">BED-type domain-containing protein</fullName>
    </recommendedName>
</protein>
<dbReference type="InterPro" id="IPR012337">
    <property type="entry name" value="RNaseH-like_sf"/>
</dbReference>
<reference evidence="12 13" key="1">
    <citation type="journal article" date="2017" name="Int. J. Parasitol.">
        <title>The genome of the protozoan parasite Cystoisospora suis and a reverse vaccinology approach to identify vaccine candidates.</title>
        <authorList>
            <person name="Palmieri N."/>
            <person name="Shrestha A."/>
            <person name="Ruttkowski B."/>
            <person name="Beck T."/>
            <person name="Vogl C."/>
            <person name="Tomley F."/>
            <person name="Blake D.P."/>
            <person name="Joachim A."/>
        </authorList>
    </citation>
    <scope>NUCLEOTIDE SEQUENCE [LARGE SCALE GENOMIC DNA]</scope>
    <source>
        <strain evidence="12 13">Wien I</strain>
    </source>
</reference>
<comment type="subcellular location">
    <subcellularLocation>
        <location evidence="1">Nucleus</location>
    </subcellularLocation>
</comment>
<evidence type="ECO:0000256" key="9">
    <source>
        <dbReference type="PROSITE-ProRule" id="PRU00027"/>
    </source>
</evidence>
<comment type="caution">
    <text evidence="12">The sequence shown here is derived from an EMBL/GenBank/DDBJ whole genome shotgun (WGS) entry which is preliminary data.</text>
</comment>
<dbReference type="PROSITE" id="PS50808">
    <property type="entry name" value="ZF_BED"/>
    <property type="match status" value="1"/>
</dbReference>
<dbReference type="InterPro" id="IPR052035">
    <property type="entry name" value="ZnF_BED_domain_contain"/>
</dbReference>
<feature type="compositionally biased region" description="Polar residues" evidence="10">
    <location>
        <begin position="1116"/>
        <end position="1125"/>
    </location>
</feature>
<dbReference type="GO" id="GO:0003677">
    <property type="term" value="F:DNA binding"/>
    <property type="evidence" value="ECO:0007669"/>
    <property type="project" value="UniProtKB-KW"/>
</dbReference>
<dbReference type="GO" id="GO:0009791">
    <property type="term" value="P:post-embryonic development"/>
    <property type="evidence" value="ECO:0007669"/>
    <property type="project" value="UniProtKB-ARBA"/>
</dbReference>
<gene>
    <name evidence="12" type="ORF">CSUI_007451</name>
</gene>
<dbReference type="Pfam" id="PF02892">
    <property type="entry name" value="zf-BED"/>
    <property type="match status" value="1"/>
</dbReference>
<keyword evidence="5" id="KW-0805">Transcription regulation</keyword>
<dbReference type="RefSeq" id="XP_067920439.1">
    <property type="nucleotide sequence ID" value="XM_068067596.1"/>
</dbReference>
<name>A0A2C6KQX2_9APIC</name>
<keyword evidence="8" id="KW-0539">Nucleus</keyword>
<keyword evidence="7" id="KW-0804">Transcription</keyword>
<evidence type="ECO:0000256" key="5">
    <source>
        <dbReference type="ARBA" id="ARBA00023015"/>
    </source>
</evidence>
<dbReference type="PANTHER" id="PTHR46481:SF10">
    <property type="entry name" value="ZINC FINGER BED DOMAIN-CONTAINING PROTEIN 39"/>
    <property type="match status" value="1"/>
</dbReference>
<evidence type="ECO:0000259" key="11">
    <source>
        <dbReference type="PROSITE" id="PS50808"/>
    </source>
</evidence>
<dbReference type="VEuPathDB" id="ToxoDB:CSUI_007451"/>
<dbReference type="SUPFAM" id="SSF53098">
    <property type="entry name" value="Ribonuclease H-like"/>
    <property type="match status" value="1"/>
</dbReference>
<evidence type="ECO:0000256" key="10">
    <source>
        <dbReference type="SAM" id="MobiDB-lite"/>
    </source>
</evidence>
<evidence type="ECO:0000256" key="8">
    <source>
        <dbReference type="ARBA" id="ARBA00023242"/>
    </source>
</evidence>
<feature type="compositionally biased region" description="Low complexity" evidence="10">
    <location>
        <begin position="1085"/>
        <end position="1115"/>
    </location>
</feature>
<dbReference type="InterPro" id="IPR036236">
    <property type="entry name" value="Znf_C2H2_sf"/>
</dbReference>
<dbReference type="SUPFAM" id="SSF57667">
    <property type="entry name" value="beta-beta-alpha zinc fingers"/>
    <property type="match status" value="1"/>
</dbReference>
<keyword evidence="3 9" id="KW-0863">Zinc-finger</keyword>
<proteinExistence type="predicted"/>
<evidence type="ECO:0000313" key="12">
    <source>
        <dbReference type="EMBL" id="PHJ18733.1"/>
    </source>
</evidence>
<feature type="compositionally biased region" description="Low complexity" evidence="10">
    <location>
        <begin position="1044"/>
        <end position="1073"/>
    </location>
</feature>
<evidence type="ECO:0000256" key="3">
    <source>
        <dbReference type="ARBA" id="ARBA00022771"/>
    </source>
</evidence>
<keyword evidence="2" id="KW-0479">Metal-binding</keyword>
<feature type="region of interest" description="Disordered" evidence="10">
    <location>
        <begin position="427"/>
        <end position="494"/>
    </location>
</feature>
<accession>A0A2C6KQX2</accession>
<dbReference type="InterPro" id="IPR003656">
    <property type="entry name" value="Znf_BED"/>
</dbReference>
<dbReference type="OrthoDB" id="2438421at2759"/>
<dbReference type="GO" id="GO:0046983">
    <property type="term" value="F:protein dimerization activity"/>
    <property type="evidence" value="ECO:0007669"/>
    <property type="project" value="InterPro"/>
</dbReference>
<sequence>MFLKSSTSLPPPDLFLGQLSSARLSFFLIHTVVSYFSSRAPLSGVVCLFPSSATMMMLPNLETPKMLGSGRGGGPPGIAETSLPVPGTTSLSCLSSLTSASSISPAVTTLAAPVSSASGPKEASSANALNHGSVQQSSTGVHPPHTSTSCPSLLAVAGGGAGLSSAHLSSTAPSLVASFQPLQAPMQTSERQSHGQESETQSGPSPLPGGATNLGGSLSTAPGRRPLSSSTLSIGGPALTSVAVFTAQQIPASLVLSARQHSRPLSGPCGADSSGVSGSCGVLAKLEEGPNSTLGLSCLASASSPGTGGANAGSNGTSGKASAALGPAGLGTSSCPLSSTGCSAVGCSLQPVGGATSPTPPVFSSPGGDMEKSRTSFVWKYFTIVRRDDAEENAVVCNLCRVKFKTSTSTSSLAYHLLRMHQISPPAAAAKQEGGQTTGTGSTATAASGSASGGAVGVKGSGKTGCTARGAGRGGGPSSSAGTASQQGGGEGGFVASEAEKMKNVAGAKAAETSRHVLSYLVEDLLSPSIVAGTGFRELMRFLEPGYRLPDVSAFIAMIHEEYATTKQALQKEIALVQQGGHYLSRTDPSFSGAASNDNRGSKAQNTSSGVSLPLPVADVIRASPADTPGSVALSVELWRKPSSRTGSYLTVSAHYRSAAAGGAGGRPDQDLLKRVLATREVEYDASTEALMCTLKAIQSDWGLCKTLPHVVGPFGTTPNLNTAVQMLGWRPVDCFPTALSLCISRDGLYSVPEIVSVIVKSRALVEWYAARMETGGGCGVNNFSGCVIEGASGDCPNGTAGNGTGIAFGARGTAPLLRGGTGGVALAEIPPAERLEVAKRAVEQMIISEADYDWRYWKASSVKQCSPGGEQDDAGPVGGVDVCLRWKSIHLLLLAVIEFHGQLLGPLAEAGGADLLLTLDEQQLLLELVMFLKTFQDAVDVLADSDTSTISLVLPALRALRRSCMRQSVTGPMQSLRSNVLFALERRFPESEVLLAATLLDFRFKHVVEKDREWKVTFLRKIITASKAVLASTTDFCTVSTSEQISQQQQQPVGPSGTSSTSPSLASSTGTRTAGGGPPGDCQSGSSSGVTSMSLNVSSASNASGSFGSPPGAGTTAQGLTSPVPTLGVVSLPSVPGPGGNGVSGTGGRGVRVPAVAPALATSPTIGGARGQRQRQQAGGSNSGTENARVDSQVAAQQTKRRKLLDFYAALYEGEEELYHHEAGPAEGVGSRGGGPADEEENEALREEVCRYLDADCLRSRQMGTLSILQWWKINGVQFPRLARLALSLLVVPASSLGGEAIEDRRANLDSGLVDELLFLNRNRRKE</sequence>
<dbReference type="GO" id="GO:0008270">
    <property type="term" value="F:zinc ion binding"/>
    <property type="evidence" value="ECO:0007669"/>
    <property type="project" value="UniProtKB-KW"/>
</dbReference>
<evidence type="ECO:0000256" key="1">
    <source>
        <dbReference type="ARBA" id="ARBA00004123"/>
    </source>
</evidence>
<evidence type="ECO:0000256" key="4">
    <source>
        <dbReference type="ARBA" id="ARBA00022833"/>
    </source>
</evidence>
<feature type="region of interest" description="Disordered" evidence="10">
    <location>
        <begin position="185"/>
        <end position="229"/>
    </location>
</feature>
<dbReference type="GeneID" id="94430807"/>
<organism evidence="12 13">
    <name type="scientific">Cystoisospora suis</name>
    <dbReference type="NCBI Taxonomy" id="483139"/>
    <lineage>
        <taxon>Eukaryota</taxon>
        <taxon>Sar</taxon>
        <taxon>Alveolata</taxon>
        <taxon>Apicomplexa</taxon>
        <taxon>Conoidasida</taxon>
        <taxon>Coccidia</taxon>
        <taxon>Eucoccidiorida</taxon>
        <taxon>Eimeriorina</taxon>
        <taxon>Sarcocystidae</taxon>
        <taxon>Cystoisospora</taxon>
    </lineage>
</organism>
<evidence type="ECO:0000256" key="7">
    <source>
        <dbReference type="ARBA" id="ARBA00023163"/>
    </source>
</evidence>
<evidence type="ECO:0000256" key="2">
    <source>
        <dbReference type="ARBA" id="ARBA00022723"/>
    </source>
</evidence>
<evidence type="ECO:0000313" key="13">
    <source>
        <dbReference type="Proteomes" id="UP000221165"/>
    </source>
</evidence>
<dbReference type="Pfam" id="PF05699">
    <property type="entry name" value="Dimer_Tnp_hAT"/>
    <property type="match status" value="1"/>
</dbReference>
<feature type="domain" description="BED-type" evidence="11">
    <location>
        <begin position="373"/>
        <end position="428"/>
    </location>
</feature>
<keyword evidence="6" id="KW-0238">DNA-binding</keyword>
<feature type="compositionally biased region" description="Low complexity" evidence="10">
    <location>
        <begin position="427"/>
        <end position="450"/>
    </location>
</feature>
<keyword evidence="4" id="KW-0862">Zinc</keyword>
<keyword evidence="13" id="KW-1185">Reference proteome</keyword>
<feature type="compositionally biased region" description="Gly residues" evidence="10">
    <location>
        <begin position="451"/>
        <end position="463"/>
    </location>
</feature>
<dbReference type="Proteomes" id="UP000221165">
    <property type="component" value="Unassembled WGS sequence"/>
</dbReference>
<dbReference type="GO" id="GO:0005634">
    <property type="term" value="C:nucleus"/>
    <property type="evidence" value="ECO:0007669"/>
    <property type="project" value="UniProtKB-SubCell"/>
</dbReference>